<dbReference type="PANTHER" id="PTHR23522">
    <property type="entry name" value="BLL5896 PROTEIN"/>
    <property type="match status" value="1"/>
</dbReference>
<organism evidence="10 11">
    <name type="scientific">Neomesorhizobium albiziae</name>
    <dbReference type="NCBI Taxonomy" id="335020"/>
    <lineage>
        <taxon>Bacteria</taxon>
        <taxon>Pseudomonadati</taxon>
        <taxon>Pseudomonadota</taxon>
        <taxon>Alphaproteobacteria</taxon>
        <taxon>Hyphomicrobiales</taxon>
        <taxon>Phyllobacteriaceae</taxon>
        <taxon>Neomesorhizobium</taxon>
    </lineage>
</organism>
<sequence>MSLPPLTPEQLIKPRHFELRISLIFMAIFISSGVHLPYFPVWLEANGFNAEEIAVILAAPMFLRVVTTPIISTLADRANDRADVLIGLCGASLAISSGYFLPPTYGIVLGVSLLLAIVWTPHSPLVDSLALSGVRRFGCDYSKMRIWGSVIFFCANFFGGVIIAQTSEQIVPVMISVGLAVGLAVSFLAPRLGRPRLASPLSTADLPEAAPSLMRPYFLFFVASAGVTVASHALLYAFVSIYWKSLGISDSTIGILWAFAVVAEVGMFMVFTRLFGRVPATTTLMLASIAAMVRWIAFPLIWPLGLGVFGFFLVQALHAVSTGLILLSLQKMIAETVSEARTGAAQGINFFASGFGLAIMTLLSGPIYEAMAQSGFYVMAAVALGGLGLGIMARRSAPKRGLWR</sequence>
<keyword evidence="11" id="KW-1185">Reference proteome</keyword>
<feature type="transmembrane region" description="Helical" evidence="8">
    <location>
        <begin position="283"/>
        <end position="302"/>
    </location>
</feature>
<keyword evidence="5 8" id="KW-0812">Transmembrane</keyword>
<evidence type="ECO:0000313" key="10">
    <source>
        <dbReference type="EMBL" id="SFK33567.1"/>
    </source>
</evidence>
<keyword evidence="3" id="KW-1003">Cell membrane</keyword>
<dbReference type="InterPro" id="IPR036259">
    <property type="entry name" value="MFS_trans_sf"/>
</dbReference>
<evidence type="ECO:0000256" key="8">
    <source>
        <dbReference type="SAM" id="Phobius"/>
    </source>
</evidence>
<evidence type="ECO:0000256" key="7">
    <source>
        <dbReference type="ARBA" id="ARBA00023136"/>
    </source>
</evidence>
<evidence type="ECO:0000256" key="3">
    <source>
        <dbReference type="ARBA" id="ARBA00022475"/>
    </source>
</evidence>
<feature type="domain" description="Major facilitator superfamily associated" evidence="9">
    <location>
        <begin position="20"/>
        <end position="374"/>
    </location>
</feature>
<dbReference type="GO" id="GO:0015528">
    <property type="term" value="F:lactose:proton symporter activity"/>
    <property type="evidence" value="ECO:0007669"/>
    <property type="project" value="TreeGrafter"/>
</dbReference>
<keyword evidence="6 8" id="KW-1133">Transmembrane helix</keyword>
<evidence type="ECO:0000256" key="1">
    <source>
        <dbReference type="ARBA" id="ARBA00004429"/>
    </source>
</evidence>
<feature type="transmembrane region" description="Helical" evidence="8">
    <location>
        <begin position="217"/>
        <end position="243"/>
    </location>
</feature>
<feature type="transmembrane region" description="Helical" evidence="8">
    <location>
        <begin position="308"/>
        <end position="327"/>
    </location>
</feature>
<dbReference type="InterPro" id="IPR026032">
    <property type="entry name" value="HcaT-like"/>
</dbReference>
<dbReference type="GO" id="GO:0005886">
    <property type="term" value="C:plasma membrane"/>
    <property type="evidence" value="ECO:0007669"/>
    <property type="project" value="UniProtKB-SubCell"/>
</dbReference>
<dbReference type="Gene3D" id="1.20.1250.20">
    <property type="entry name" value="MFS general substrate transporter like domains"/>
    <property type="match status" value="2"/>
</dbReference>
<accession>A0A1I3YNS3</accession>
<feature type="transmembrane region" description="Helical" evidence="8">
    <location>
        <begin position="146"/>
        <end position="164"/>
    </location>
</feature>
<feature type="transmembrane region" description="Helical" evidence="8">
    <location>
        <begin position="255"/>
        <end position="276"/>
    </location>
</feature>
<name>A0A1I3YNS3_9HYPH</name>
<feature type="transmembrane region" description="Helical" evidence="8">
    <location>
        <begin position="107"/>
        <end position="126"/>
    </location>
</feature>
<comment type="subcellular location">
    <subcellularLocation>
        <location evidence="1">Cell inner membrane</location>
        <topology evidence="1">Multi-pass membrane protein</topology>
    </subcellularLocation>
</comment>
<dbReference type="SUPFAM" id="SSF103473">
    <property type="entry name" value="MFS general substrate transporter"/>
    <property type="match status" value="1"/>
</dbReference>
<reference evidence="10 11" key="1">
    <citation type="submission" date="2016-10" db="EMBL/GenBank/DDBJ databases">
        <authorList>
            <person name="Varghese N."/>
            <person name="Submissions S."/>
        </authorList>
    </citation>
    <scope>NUCLEOTIDE SEQUENCE [LARGE SCALE GENOMIC DNA]</scope>
    <source>
        <strain evidence="10 11">DSM 21822</strain>
    </source>
</reference>
<dbReference type="Pfam" id="PF12832">
    <property type="entry name" value="MFS_1_like"/>
    <property type="match status" value="1"/>
</dbReference>
<feature type="transmembrane region" description="Helical" evidence="8">
    <location>
        <begin position="170"/>
        <end position="189"/>
    </location>
</feature>
<keyword evidence="4" id="KW-0997">Cell inner membrane</keyword>
<keyword evidence="7 8" id="KW-0472">Membrane</keyword>
<evidence type="ECO:0000256" key="6">
    <source>
        <dbReference type="ARBA" id="ARBA00022989"/>
    </source>
</evidence>
<keyword evidence="2" id="KW-0813">Transport</keyword>
<evidence type="ECO:0000256" key="2">
    <source>
        <dbReference type="ARBA" id="ARBA00022448"/>
    </source>
</evidence>
<dbReference type="AlphaFoldDB" id="A0A1I3YNS3"/>
<dbReference type="OrthoDB" id="9150135at2"/>
<evidence type="ECO:0000259" key="9">
    <source>
        <dbReference type="Pfam" id="PF12832"/>
    </source>
</evidence>
<feature type="transmembrane region" description="Helical" evidence="8">
    <location>
        <begin position="21"/>
        <end position="41"/>
    </location>
</feature>
<proteinExistence type="predicted"/>
<evidence type="ECO:0000256" key="4">
    <source>
        <dbReference type="ARBA" id="ARBA00022519"/>
    </source>
</evidence>
<evidence type="ECO:0000256" key="5">
    <source>
        <dbReference type="ARBA" id="ARBA00022692"/>
    </source>
</evidence>
<feature type="transmembrane region" description="Helical" evidence="8">
    <location>
        <begin position="374"/>
        <end position="393"/>
    </location>
</feature>
<dbReference type="NCBIfam" id="NF037955">
    <property type="entry name" value="mfs"/>
    <property type="match status" value="1"/>
</dbReference>
<protein>
    <submittedName>
        <fullName evidence="10">MFS transporter, PPP family, 3-phenylpropionic acid transporter</fullName>
    </submittedName>
</protein>
<dbReference type="PANTHER" id="PTHR23522:SF10">
    <property type="entry name" value="3-PHENYLPROPIONIC ACID TRANSPORTER-RELATED"/>
    <property type="match status" value="1"/>
</dbReference>
<dbReference type="EMBL" id="FOSL01000005">
    <property type="protein sequence ID" value="SFK33567.1"/>
    <property type="molecule type" value="Genomic_DNA"/>
</dbReference>
<gene>
    <name evidence="10" type="ORF">SAMN04488498_10577</name>
</gene>
<feature type="transmembrane region" description="Helical" evidence="8">
    <location>
        <begin position="53"/>
        <end position="75"/>
    </location>
</feature>
<dbReference type="InterPro" id="IPR024989">
    <property type="entry name" value="MFS_assoc_dom"/>
</dbReference>
<dbReference type="GO" id="GO:0030395">
    <property type="term" value="F:lactose binding"/>
    <property type="evidence" value="ECO:0007669"/>
    <property type="project" value="TreeGrafter"/>
</dbReference>
<dbReference type="RefSeq" id="WP_149760111.1">
    <property type="nucleotide sequence ID" value="NZ_BSPE01000056.1"/>
</dbReference>
<dbReference type="PIRSF" id="PIRSF004925">
    <property type="entry name" value="HcaT"/>
    <property type="match status" value="1"/>
</dbReference>
<feature type="transmembrane region" description="Helical" evidence="8">
    <location>
        <begin position="82"/>
        <end position="101"/>
    </location>
</feature>
<feature type="transmembrane region" description="Helical" evidence="8">
    <location>
        <begin position="348"/>
        <end position="368"/>
    </location>
</feature>
<dbReference type="Proteomes" id="UP000323300">
    <property type="component" value="Unassembled WGS sequence"/>
</dbReference>
<evidence type="ECO:0000313" key="11">
    <source>
        <dbReference type="Proteomes" id="UP000323300"/>
    </source>
</evidence>